<comment type="caution">
    <text evidence="1">The sequence shown here is derived from an EMBL/GenBank/DDBJ whole genome shotgun (WGS) entry which is preliminary data.</text>
</comment>
<name>A0A7C9US49_9PROT</name>
<protein>
    <submittedName>
        <fullName evidence="1">Uncharacterized protein</fullName>
    </submittedName>
</protein>
<evidence type="ECO:0000313" key="2">
    <source>
        <dbReference type="Proteomes" id="UP000480684"/>
    </source>
</evidence>
<dbReference type="AlphaFoldDB" id="A0A7C9US49"/>
<reference evidence="1 2" key="1">
    <citation type="submission" date="2020-02" db="EMBL/GenBank/DDBJ databases">
        <authorList>
            <person name="Dziuba M."/>
            <person name="Kuznetsov B."/>
            <person name="Mardanov A."/>
            <person name="Ravin N."/>
            <person name="Grouzdev D."/>
        </authorList>
    </citation>
    <scope>NUCLEOTIDE SEQUENCE [LARGE SCALE GENOMIC DNA]</scope>
    <source>
        <strain evidence="1 2">SpK</strain>
    </source>
</reference>
<keyword evidence="2" id="KW-1185">Reference proteome</keyword>
<evidence type="ECO:0000313" key="1">
    <source>
        <dbReference type="EMBL" id="NFV79068.1"/>
    </source>
</evidence>
<dbReference type="Proteomes" id="UP000480684">
    <property type="component" value="Unassembled WGS sequence"/>
</dbReference>
<gene>
    <name evidence="1" type="ORF">G4223_02925</name>
</gene>
<dbReference type="RefSeq" id="WP_163674775.1">
    <property type="nucleotide sequence ID" value="NZ_JAAIYP010000010.1"/>
</dbReference>
<sequence length="231" mass="24822">MTQVVRNPEGLTAAALYDGLIAAANGNAQRLGTLHRLKQACDALVAGGKDFALKDIEVYCKATFGKGPNAQSISNDKALRAYVDARRGDADLARRGKARSPLDQDIEAIPDLDLRSRMRLLAEDYRLQQKRFRILTEGLAKLTPPLDLGVLLSGGHPAAGAQTPEALNARVTDDQVAALGRVVGFFLDAERVRRAGLDVDGGDVIGRGLRETVAEGRDITLLETLLSALKR</sequence>
<accession>A0A7C9US49</accession>
<organism evidence="1 2">
    <name type="scientific">Magnetospirillum aberrantis SpK</name>
    <dbReference type="NCBI Taxonomy" id="908842"/>
    <lineage>
        <taxon>Bacteria</taxon>
        <taxon>Pseudomonadati</taxon>
        <taxon>Pseudomonadota</taxon>
        <taxon>Alphaproteobacteria</taxon>
        <taxon>Rhodospirillales</taxon>
        <taxon>Rhodospirillaceae</taxon>
        <taxon>Magnetospirillum</taxon>
    </lineage>
</organism>
<proteinExistence type="predicted"/>
<dbReference type="EMBL" id="JAAIYP010000010">
    <property type="protein sequence ID" value="NFV79068.1"/>
    <property type="molecule type" value="Genomic_DNA"/>
</dbReference>